<accession>A0A0A0BKM7</accession>
<evidence type="ECO:0000313" key="2">
    <source>
        <dbReference type="Proteomes" id="UP000029839"/>
    </source>
</evidence>
<dbReference type="RefSeq" id="WP_043609389.1">
    <property type="nucleotide sequence ID" value="NZ_AXCY01000124.1"/>
</dbReference>
<dbReference type="Proteomes" id="UP000029839">
    <property type="component" value="Unassembled WGS sequence"/>
</dbReference>
<dbReference type="AlphaFoldDB" id="A0A0A0BKM7"/>
<comment type="caution">
    <text evidence="1">The sequence shown here is derived from an EMBL/GenBank/DDBJ whole genome shotgun (WGS) entry which is preliminary data.</text>
</comment>
<organism evidence="1 2">
    <name type="scientific">Cellulomonas carbonis T26</name>
    <dbReference type="NCBI Taxonomy" id="947969"/>
    <lineage>
        <taxon>Bacteria</taxon>
        <taxon>Bacillati</taxon>
        <taxon>Actinomycetota</taxon>
        <taxon>Actinomycetes</taxon>
        <taxon>Micrococcales</taxon>
        <taxon>Cellulomonadaceae</taxon>
        <taxon>Cellulomonas</taxon>
    </lineage>
</organism>
<dbReference type="EMBL" id="AXCY01000124">
    <property type="protein sequence ID" value="KGM09083.1"/>
    <property type="molecule type" value="Genomic_DNA"/>
</dbReference>
<gene>
    <name evidence="1" type="ORF">N868_04505</name>
</gene>
<evidence type="ECO:0000313" key="1">
    <source>
        <dbReference type="EMBL" id="KGM09083.1"/>
    </source>
</evidence>
<reference evidence="1 2" key="2">
    <citation type="journal article" date="2015" name="Stand. Genomic Sci.">
        <title>Draft genome sequence of Cellulomonas carbonis T26(T) and comparative analysis of six Cellulomonas genomes.</title>
        <authorList>
            <person name="Zhuang W."/>
            <person name="Zhang S."/>
            <person name="Xia X."/>
            <person name="Wang G."/>
        </authorList>
    </citation>
    <scope>NUCLEOTIDE SEQUENCE [LARGE SCALE GENOMIC DNA]</scope>
    <source>
        <strain evidence="1 2">T26</strain>
    </source>
</reference>
<protein>
    <recommendedName>
        <fullName evidence="3">KTSC domain-containing protein</fullName>
    </recommendedName>
</protein>
<name>A0A0A0BKM7_9CELL</name>
<reference evidence="1 2" key="1">
    <citation type="submission" date="2013-08" db="EMBL/GenBank/DDBJ databases">
        <title>Genome sequencing of Cellulomonas carbonis T26.</title>
        <authorList>
            <person name="Chen F."/>
            <person name="Li Y."/>
            <person name="Wang G."/>
        </authorList>
    </citation>
    <scope>NUCLEOTIDE SEQUENCE [LARGE SCALE GENOMIC DNA]</scope>
    <source>
        <strain evidence="1 2">T26</strain>
    </source>
</reference>
<evidence type="ECO:0008006" key="3">
    <source>
        <dbReference type="Google" id="ProtNLM"/>
    </source>
</evidence>
<sequence>MLFLQGLTHDPSTRTLRVRMVNPSRTRWALFEYRDVPEELYDQLRTAGPDRTGVLGRLGAEHDVRRVGEPAWHRAGTVDVRHGG</sequence>
<proteinExistence type="predicted"/>
<dbReference type="OrthoDB" id="8450910at2"/>
<keyword evidence="2" id="KW-1185">Reference proteome</keyword>